<keyword evidence="1" id="KW-0732">Signal</keyword>
<dbReference type="InterPro" id="IPR036527">
    <property type="entry name" value="SCP2_sterol-bd_dom_sf"/>
</dbReference>
<dbReference type="Proteomes" id="UP000886251">
    <property type="component" value="Unassembled WGS sequence"/>
</dbReference>
<feature type="signal peptide" evidence="1">
    <location>
        <begin position="1"/>
        <end position="21"/>
    </location>
</feature>
<dbReference type="EMBL" id="DRKP01000084">
    <property type="protein sequence ID" value="HEB96267.1"/>
    <property type="molecule type" value="Genomic_DNA"/>
</dbReference>
<evidence type="ECO:0000256" key="1">
    <source>
        <dbReference type="SAM" id="SignalP"/>
    </source>
</evidence>
<sequence>MNTKSIAMILGLAAASAAAQAAPTFMSPEWAAQACKAWNQDGELTKGLGDDWIENDAGRGYKVIQIYRSDCPDSKKIELTIKKDGDKAVCSYGGAVAHNELNSDVDYLMYASDEDWDCMGKGEWGCGPMGAMATGKLKFEGPKVEAMSVMGPFEGFLLLTGKVEADRKACP</sequence>
<dbReference type="AlphaFoldDB" id="A0A831RJ94"/>
<dbReference type="Gene3D" id="3.30.1050.10">
    <property type="entry name" value="SCP2 sterol-binding domain"/>
    <property type="match status" value="1"/>
</dbReference>
<protein>
    <submittedName>
        <fullName evidence="2">Sterol-binding protein</fullName>
    </submittedName>
</protein>
<organism evidence="2">
    <name type="scientific">Sedimenticola thiotaurini</name>
    <dbReference type="NCBI Taxonomy" id="1543721"/>
    <lineage>
        <taxon>Bacteria</taxon>
        <taxon>Pseudomonadati</taxon>
        <taxon>Pseudomonadota</taxon>
        <taxon>Gammaproteobacteria</taxon>
        <taxon>Chromatiales</taxon>
        <taxon>Sedimenticolaceae</taxon>
        <taxon>Sedimenticola</taxon>
    </lineage>
</organism>
<dbReference type="SUPFAM" id="SSF55718">
    <property type="entry name" value="SCP-like"/>
    <property type="match status" value="1"/>
</dbReference>
<feature type="chain" id="PRO_5033053447" evidence="1">
    <location>
        <begin position="22"/>
        <end position="171"/>
    </location>
</feature>
<gene>
    <name evidence="2" type="ORF">ENI96_07535</name>
</gene>
<proteinExistence type="predicted"/>
<name>A0A831RJ94_9GAMM</name>
<evidence type="ECO:0000313" key="2">
    <source>
        <dbReference type="EMBL" id="HEB96267.1"/>
    </source>
</evidence>
<reference evidence="2" key="1">
    <citation type="journal article" date="2020" name="mSystems">
        <title>Genome- and Community-Level Interaction Insights into Carbon Utilization and Element Cycling Functions of Hydrothermarchaeota in Hydrothermal Sediment.</title>
        <authorList>
            <person name="Zhou Z."/>
            <person name="Liu Y."/>
            <person name="Xu W."/>
            <person name="Pan J."/>
            <person name="Luo Z.H."/>
            <person name="Li M."/>
        </authorList>
    </citation>
    <scope>NUCLEOTIDE SEQUENCE [LARGE SCALE GENOMIC DNA]</scope>
    <source>
        <strain evidence="2">HyVt-443</strain>
    </source>
</reference>
<comment type="caution">
    <text evidence="2">The sequence shown here is derived from an EMBL/GenBank/DDBJ whole genome shotgun (WGS) entry which is preliminary data.</text>
</comment>
<accession>A0A831RJ94</accession>